<organism evidence="1 2">
    <name type="scientific">Streptomyces caledonius</name>
    <dbReference type="NCBI Taxonomy" id="3134107"/>
    <lineage>
        <taxon>Bacteria</taxon>
        <taxon>Bacillati</taxon>
        <taxon>Actinomycetota</taxon>
        <taxon>Actinomycetes</taxon>
        <taxon>Kitasatosporales</taxon>
        <taxon>Streptomycetaceae</taxon>
        <taxon>Streptomyces</taxon>
    </lineage>
</organism>
<dbReference type="Proteomes" id="UP001382904">
    <property type="component" value="Unassembled WGS sequence"/>
</dbReference>
<name>A0ABU8TXY1_9ACTN</name>
<accession>A0ABU8TXY1</accession>
<evidence type="ECO:0000313" key="2">
    <source>
        <dbReference type="Proteomes" id="UP001382904"/>
    </source>
</evidence>
<dbReference type="EMBL" id="JBBKAM010000002">
    <property type="protein sequence ID" value="MEJ8640481.1"/>
    <property type="molecule type" value="Genomic_DNA"/>
</dbReference>
<sequence>MLRQTQARDVAAPAHHELAALVLRRLSPLDVSRGTANAGPLIGPVTAEEARESGLPAGTVVPRSIRAVVTAVSSAPLDALLERGAVPSAEVLSELSAQLIATHSAQGYADEALGALIAATYRPRGRGGYPLWWNLEHLAKIAELPWVRAVAPWGTDPVEHARSTMRMLGEVCVQAFPGAGLPNLLVLALSRLARPAKLPVPFLAEPFADAYSGAPSADLLAAAETAAELLHGTVYERYYGIDFAEVRDLAVAQDRAGFARLCAERAGRVGGSLATDPAVIEQARILTTFNLATLVRHVGIAPRGGWEALARGAFTAATDPAATAKRTACAWRQLLFHLSLCRADEQVTVLAWIDAQFARLPARAAARIALPLAELRVATA</sequence>
<proteinExistence type="predicted"/>
<keyword evidence="2" id="KW-1185">Reference proteome</keyword>
<evidence type="ECO:0000313" key="1">
    <source>
        <dbReference type="EMBL" id="MEJ8640481.1"/>
    </source>
</evidence>
<protein>
    <submittedName>
        <fullName evidence="1">Uncharacterized protein</fullName>
    </submittedName>
</protein>
<reference evidence="1 2" key="1">
    <citation type="submission" date="2024-03" db="EMBL/GenBank/DDBJ databases">
        <title>Novel Streptomyces species of biotechnological and ecological value are a feature of Machair soil.</title>
        <authorList>
            <person name="Prole J.R."/>
            <person name="Goodfellow M."/>
            <person name="Allenby N."/>
            <person name="Ward A.C."/>
        </authorList>
    </citation>
    <scope>NUCLEOTIDE SEQUENCE [LARGE SCALE GENOMIC DNA]</scope>
    <source>
        <strain evidence="1 2">MS1.HAVA.3</strain>
    </source>
</reference>
<gene>
    <name evidence="1" type="ORF">WKI68_01635</name>
</gene>
<comment type="caution">
    <text evidence="1">The sequence shown here is derived from an EMBL/GenBank/DDBJ whole genome shotgun (WGS) entry which is preliminary data.</text>
</comment>